<feature type="region of interest" description="Disordered" evidence="1">
    <location>
        <begin position="296"/>
        <end position="358"/>
    </location>
</feature>
<name>A0AA38H2I2_9TREE</name>
<evidence type="ECO:0000313" key="3">
    <source>
        <dbReference type="Proteomes" id="UP001164286"/>
    </source>
</evidence>
<dbReference type="AlphaFoldDB" id="A0AA38H2I2"/>
<dbReference type="GeneID" id="77727163"/>
<feature type="compositionally biased region" description="Low complexity" evidence="1">
    <location>
        <begin position="326"/>
        <end position="343"/>
    </location>
</feature>
<feature type="compositionally biased region" description="Pro residues" evidence="1">
    <location>
        <begin position="261"/>
        <end position="275"/>
    </location>
</feature>
<protein>
    <submittedName>
        <fullName evidence="2">Uncharacterized protein</fullName>
    </submittedName>
</protein>
<feature type="region of interest" description="Disordered" evidence="1">
    <location>
        <begin position="105"/>
        <end position="124"/>
    </location>
</feature>
<dbReference type="RefSeq" id="XP_052942815.1">
    <property type="nucleotide sequence ID" value="XM_053087958.1"/>
</dbReference>
<accession>A0AA38H2I2</accession>
<feature type="region of interest" description="Disordered" evidence="1">
    <location>
        <begin position="168"/>
        <end position="281"/>
    </location>
</feature>
<feature type="compositionally biased region" description="Low complexity" evidence="1">
    <location>
        <begin position="243"/>
        <end position="260"/>
    </location>
</feature>
<reference evidence="2" key="1">
    <citation type="journal article" date="2022" name="G3 (Bethesda)">
        <title>High quality genome of the basidiomycete yeast Dioszegia hungarica PDD-24b-2 isolated from cloud water.</title>
        <authorList>
            <person name="Jarrige D."/>
            <person name="Haridas S."/>
            <person name="Bleykasten-Grosshans C."/>
            <person name="Joly M."/>
            <person name="Nadalig T."/>
            <person name="Sancelme M."/>
            <person name="Vuilleumier S."/>
            <person name="Grigoriev I.V."/>
            <person name="Amato P."/>
            <person name="Bringel F."/>
        </authorList>
    </citation>
    <scope>NUCLEOTIDE SEQUENCE</scope>
    <source>
        <strain evidence="2">PDD-24b-2</strain>
    </source>
</reference>
<feature type="compositionally biased region" description="Pro residues" evidence="1">
    <location>
        <begin position="220"/>
        <end position="242"/>
    </location>
</feature>
<comment type="caution">
    <text evidence="2">The sequence shown here is derived from an EMBL/GenBank/DDBJ whole genome shotgun (WGS) entry which is preliminary data.</text>
</comment>
<feature type="compositionally biased region" description="Low complexity" evidence="1">
    <location>
        <begin position="168"/>
        <end position="185"/>
    </location>
</feature>
<gene>
    <name evidence="2" type="ORF">MKK02DRAFT_30017</name>
</gene>
<keyword evidence="3" id="KW-1185">Reference proteome</keyword>
<evidence type="ECO:0000256" key="1">
    <source>
        <dbReference type="SAM" id="MobiDB-lite"/>
    </source>
</evidence>
<dbReference type="EMBL" id="JAKWFO010000013">
    <property type="protein sequence ID" value="KAI9633038.1"/>
    <property type="molecule type" value="Genomic_DNA"/>
</dbReference>
<sequence length="549" mass="56991">MAVILFDGKVVERLAFGLWTGVHIVNTMNERHGKEVWSCPLAFPAKGDVGPGKKGIGLITVKLYYGSLTPDPERVEAARAVSASGTVLDKRKRCAATDLCTAAPADRSRKSTSHDSSLAGAGPSLPVRDTVSVFEYRDSATRHFHEFSIRYCNRDVLDRELAKDDAAQATKATSSSALRTVAGAPARPPRVRAKSRRSNTNAKPRTPKAQVSPKLDPLRPRSPPPVPEPVLRPTPSPEPGPASLPASPAVPSRAEQSPSPSLSPYPTPAGSPAPPLHETMNPVSQDVKFTVDMSIPDHEPANAASGSSVPNPPSSASRKRPRRSSSARSDLSSSSSSSSSFESDAGPPGGTSSYIPPLSVVDTFDTALERLKTRGLSILHDHSEAVPRPLTRLLEAQGPGTHVGWVEGTGTDGLHKTEVMTAAVWRAGGVAIEAFPGPVPLAVDEGAVAGAAAAGGDEVGASAARAAAATSEALMSASMAASVETSSMPSKEVAEKASDGAGEAARFWGMVFAVDLGLAILSKEVLDVDVGGVVGVVGVESEMREKGKS</sequence>
<organism evidence="2 3">
    <name type="scientific">Dioszegia hungarica</name>
    <dbReference type="NCBI Taxonomy" id="4972"/>
    <lineage>
        <taxon>Eukaryota</taxon>
        <taxon>Fungi</taxon>
        <taxon>Dikarya</taxon>
        <taxon>Basidiomycota</taxon>
        <taxon>Agaricomycotina</taxon>
        <taxon>Tremellomycetes</taxon>
        <taxon>Tremellales</taxon>
        <taxon>Bulleribasidiaceae</taxon>
        <taxon>Dioszegia</taxon>
    </lineage>
</organism>
<dbReference type="Proteomes" id="UP001164286">
    <property type="component" value="Unassembled WGS sequence"/>
</dbReference>
<proteinExistence type="predicted"/>
<evidence type="ECO:0000313" key="2">
    <source>
        <dbReference type="EMBL" id="KAI9633038.1"/>
    </source>
</evidence>